<accession>A0AA92BZ17</accession>
<protein>
    <recommendedName>
        <fullName evidence="3">Glycosyltransferase family 1 protein</fullName>
    </recommendedName>
</protein>
<proteinExistence type="predicted"/>
<evidence type="ECO:0008006" key="3">
    <source>
        <dbReference type="Google" id="ProtNLM"/>
    </source>
</evidence>
<dbReference type="Gene3D" id="3.40.50.2000">
    <property type="entry name" value="Glycogen Phosphorylase B"/>
    <property type="match status" value="1"/>
</dbReference>
<dbReference type="SUPFAM" id="SSF53756">
    <property type="entry name" value="UDP-Glycosyltransferase/glycogen phosphorylase"/>
    <property type="match status" value="1"/>
</dbReference>
<dbReference type="Proteomes" id="UP000244335">
    <property type="component" value="Unassembled WGS sequence"/>
</dbReference>
<dbReference type="EMBL" id="QDFR01000013">
    <property type="protein sequence ID" value="PVE50131.1"/>
    <property type="molecule type" value="Genomic_DNA"/>
</dbReference>
<reference evidence="1 2" key="1">
    <citation type="submission" date="2018-04" db="EMBL/GenBank/DDBJ databases">
        <authorList>
            <person name="Hagen T."/>
        </authorList>
    </citation>
    <scope>NUCLEOTIDE SEQUENCE [LARGE SCALE GENOMIC DNA]</scope>
    <source>
        <strain evidence="1 2">TPD7009</strain>
    </source>
</reference>
<gene>
    <name evidence="1" type="ORF">DC430_22340</name>
</gene>
<evidence type="ECO:0000313" key="2">
    <source>
        <dbReference type="Proteomes" id="UP000244335"/>
    </source>
</evidence>
<organism evidence="1 2">
    <name type="scientific">Rhizobium rhizogenes</name>
    <name type="common">Agrobacterium rhizogenes</name>
    <dbReference type="NCBI Taxonomy" id="359"/>
    <lineage>
        <taxon>Bacteria</taxon>
        <taxon>Pseudomonadati</taxon>
        <taxon>Pseudomonadota</taxon>
        <taxon>Alphaproteobacteria</taxon>
        <taxon>Hyphomicrobiales</taxon>
        <taxon>Rhizobiaceae</taxon>
        <taxon>Rhizobium/Agrobacterium group</taxon>
        <taxon>Rhizobium</taxon>
    </lineage>
</organism>
<dbReference type="AlphaFoldDB" id="A0AA92BZ17"/>
<dbReference type="GeneID" id="301040946"/>
<comment type="caution">
    <text evidence="1">The sequence shown here is derived from an EMBL/GenBank/DDBJ whole genome shotgun (WGS) entry which is preliminary data.</text>
</comment>
<dbReference type="RefSeq" id="WP_025590904.1">
    <property type="nucleotide sequence ID" value="NZ_QDFR01000013.1"/>
</dbReference>
<evidence type="ECO:0000313" key="1">
    <source>
        <dbReference type="EMBL" id="PVE50131.1"/>
    </source>
</evidence>
<dbReference type="Pfam" id="PF13692">
    <property type="entry name" value="Glyco_trans_1_4"/>
    <property type="match status" value="1"/>
</dbReference>
<name>A0AA92BZ17_RHIRH</name>
<sequence>MKNGNLKAPPLPVVILSTADIDAPIWTNKQHIAARLVAEREVHYIESLGLRAPRLSIKDLRRILARISTILLKRHNPPNINASGKRREGVEALHRHLPMVIPFHACAPVRAFNRWMIKRRIQPRLPERYALWSFSPLTYGLEERAEMVVYHSVDLLHTIDGIPRKALLQAERRLITRADVLVASSTGVANHLRALHANPMVWENVADIDLFQGLRAPASDRERRAIFVGNLTPSKIDFAIFEAIIAKGVRLALAGPFSIDGTKRDPALGRLLASPHVTYLGTLNQQEMAAEIGKSWVGIIPYHLNQYTTGVFPMKVYEYLAAGLPVVATALPSISGRAIPGVTIASPQDFAEVVARACAGEYASPPGDFSKNSWDARLEQIRTLLDSGQQQPVEAAL</sequence>